<evidence type="ECO:0000256" key="3">
    <source>
        <dbReference type="SAM" id="Coils"/>
    </source>
</evidence>
<evidence type="ECO:0000313" key="7">
    <source>
        <dbReference type="Proteomes" id="UP001198182"/>
    </source>
</evidence>
<evidence type="ECO:0000256" key="1">
    <source>
        <dbReference type="ARBA" id="ARBA00004196"/>
    </source>
</evidence>
<evidence type="ECO:0000313" key="6">
    <source>
        <dbReference type="EMBL" id="MCC2229656.1"/>
    </source>
</evidence>
<organism evidence="6 7">
    <name type="scientific">Hominifimenecus microfluidus</name>
    <dbReference type="NCBI Taxonomy" id="2885348"/>
    <lineage>
        <taxon>Bacteria</taxon>
        <taxon>Bacillati</taxon>
        <taxon>Bacillota</taxon>
        <taxon>Clostridia</taxon>
        <taxon>Lachnospirales</taxon>
        <taxon>Lachnospiraceae</taxon>
        <taxon>Hominifimenecus</taxon>
    </lineage>
</organism>
<dbReference type="PANTHER" id="PTHR32347:SF14">
    <property type="entry name" value="EFFLUX SYSTEM COMPONENT YKNX-RELATED"/>
    <property type="match status" value="1"/>
</dbReference>
<feature type="region of interest" description="Disordered" evidence="4">
    <location>
        <begin position="183"/>
        <end position="266"/>
    </location>
</feature>
<evidence type="ECO:0000256" key="2">
    <source>
        <dbReference type="ARBA" id="ARBA00023054"/>
    </source>
</evidence>
<sequence>MNKTGKRVLIGAIIVALVGGGAGGAYYLAKSRKSTPVSVYSMNDIGMDGYWGDEKQMSGRVTADKIQSVYVSTTQIIQEIMVEEGQEVHVGDPLMSYDTTLTSLQLDSKALEVQKLELSIQKAQEELKKIQSYKPGVPVSSSGTGKKIAMQTGGESVFQTAGIQALGPKLASWFAGGSVQKSLEGLTEESQDPSAPETPAPTEPSETEPTQPTETEPTQPETPAPTQPTEPETPAPTQPTEPETPAPTQPTIPELPEADRPTFVKGTGTEQMPAIYLWKEDQVISPSLLQYLLNGKEDVRVALMVRDGDQLMADGAYTEHLYTWLYEIRLEGTTPVILPVGYLMGADQDPLTIYTGDTENPDETLPGGDGIIDIDPGEPGISYTAAEIAKMRSDKELELKDLQISLQVAQVEYEKVETELNNSMVYSKIDGVVKSIGDAETAAVDNTPLITVSGGGGYYIETGIGELDLGSIQVGDSVTVQSWETYETLEGTVYSIGDFPSSDYSNYGNGNSNVSYYPLTVFVDEDANLRENEYVDVTYNSSNSEEEINSLYITSAFVRSENGQSYVMIAGENDTLEKRYISTGKNLWGSYTQVRSGLTIDDRVAFPYGQDVKEDAPVVDGDIEEFNRSFYNY</sequence>
<evidence type="ECO:0000259" key="5">
    <source>
        <dbReference type="Pfam" id="PF25984"/>
    </source>
</evidence>
<name>A0AAE3E6Y6_9FIRM</name>
<proteinExistence type="predicted"/>
<dbReference type="InterPro" id="IPR050465">
    <property type="entry name" value="UPF0194_transport"/>
</dbReference>
<feature type="compositionally biased region" description="Low complexity" evidence="4">
    <location>
        <begin position="203"/>
        <end position="219"/>
    </location>
</feature>
<evidence type="ECO:0000256" key="4">
    <source>
        <dbReference type="SAM" id="MobiDB-lite"/>
    </source>
</evidence>
<dbReference type="EMBL" id="JAJEQR010000003">
    <property type="protein sequence ID" value="MCC2229656.1"/>
    <property type="molecule type" value="Genomic_DNA"/>
</dbReference>
<comment type="caution">
    <text evidence="6">The sequence shown here is derived from an EMBL/GenBank/DDBJ whole genome shotgun (WGS) entry which is preliminary data.</text>
</comment>
<gene>
    <name evidence="6" type="ORF">LKD81_01390</name>
</gene>
<feature type="compositionally biased region" description="Pro residues" evidence="4">
    <location>
        <begin position="220"/>
        <end position="250"/>
    </location>
</feature>
<dbReference type="InterPro" id="IPR058639">
    <property type="entry name" value="BSH_YknX-like"/>
</dbReference>
<accession>A0AAE3E6Y6</accession>
<dbReference type="Proteomes" id="UP001198182">
    <property type="component" value="Unassembled WGS sequence"/>
</dbReference>
<feature type="domain" description="YknX-like barrel-sandwich hybrid" evidence="5">
    <location>
        <begin position="67"/>
        <end position="452"/>
    </location>
</feature>
<reference evidence="6" key="1">
    <citation type="submission" date="2021-10" db="EMBL/GenBank/DDBJ databases">
        <title>Anaerobic single-cell dispensing facilitates the cultivation of human gut bacteria.</title>
        <authorList>
            <person name="Afrizal A."/>
        </authorList>
    </citation>
    <scope>NUCLEOTIDE SEQUENCE</scope>
    <source>
        <strain evidence="6">CLA-AA-H215</strain>
    </source>
</reference>
<feature type="coiled-coil region" evidence="3">
    <location>
        <begin position="106"/>
        <end position="133"/>
    </location>
</feature>
<dbReference type="Gene3D" id="2.40.420.20">
    <property type="match status" value="1"/>
</dbReference>
<dbReference type="AlphaFoldDB" id="A0AAE3E6Y6"/>
<dbReference type="PANTHER" id="PTHR32347">
    <property type="entry name" value="EFFLUX SYSTEM COMPONENT YKNX-RELATED"/>
    <property type="match status" value="1"/>
</dbReference>
<keyword evidence="2 3" id="KW-0175">Coiled coil</keyword>
<protein>
    <recommendedName>
        <fullName evidence="5">YknX-like barrel-sandwich hybrid domain-containing protein</fullName>
    </recommendedName>
</protein>
<dbReference type="Pfam" id="PF25984">
    <property type="entry name" value="BSH_YknX"/>
    <property type="match status" value="1"/>
</dbReference>
<dbReference type="RefSeq" id="WP_308452443.1">
    <property type="nucleotide sequence ID" value="NZ_JAJEQR010000003.1"/>
</dbReference>
<comment type="subcellular location">
    <subcellularLocation>
        <location evidence="1">Cell envelope</location>
    </subcellularLocation>
</comment>
<keyword evidence="7" id="KW-1185">Reference proteome</keyword>
<dbReference type="GO" id="GO:0030313">
    <property type="term" value="C:cell envelope"/>
    <property type="evidence" value="ECO:0007669"/>
    <property type="project" value="UniProtKB-SubCell"/>
</dbReference>
<feature type="coiled-coil region" evidence="3">
    <location>
        <begin position="392"/>
        <end position="419"/>
    </location>
</feature>